<keyword evidence="14" id="KW-1185">Reference proteome</keyword>
<sequence>MEFDTIAAISTALGEGAIGIVRLSGDEAVAIADKIYKGAKPLSEAASHTIVYGYIMDGETRVEEAMVSIMRAPRTFTREDVVEINCHGGLVSVNKVLKLALKHGARLAEPGEFTKRAFLNGRIDLSQAEGVMDLIRAKTDKAMNVALGQVEGRLSKKIAILRQALLETVASVEVNIDYPEYDAEVVTHDLLIEKANFVEREIDKLLGTANQGKILREGLSTVIVGRPNVGKSSLLNSLVHEEKAIVTDIAGTTRDVIEEYVNVRGVPLRLVDTAGIRETEDMVERIGVERSRQVLKEAELILLVLNYGEELSSEDEALFEAVKHLNVIVIVNKTDVEQKIDLNRVRELAEGRPVVTTSLIKDEGVDELESAIASLFFEGDLESGDATYVSNSRHIALLEQAKSTIQDAKSAIDMGVPIDLVQIDITRTRELLGEIIGDSVHESLIDQLFSQFCLGK</sequence>
<feature type="binding site" evidence="10">
    <location>
        <position position="22"/>
    </location>
    <ligand>
        <name>(6S)-5-formyl-5,6,7,8-tetrahydrofolate</name>
        <dbReference type="ChEBI" id="CHEBI:57457"/>
    </ligand>
</feature>
<dbReference type="EMBL" id="CP001878">
    <property type="protein sequence ID" value="ADC49644.1"/>
    <property type="molecule type" value="Genomic_DNA"/>
</dbReference>
<dbReference type="InterPro" id="IPR006073">
    <property type="entry name" value="GTP-bd"/>
</dbReference>
<evidence type="ECO:0000313" key="13">
    <source>
        <dbReference type="EMBL" id="ADC49644.1"/>
    </source>
</evidence>
<dbReference type="GO" id="GO:0005525">
    <property type="term" value="F:GTP binding"/>
    <property type="evidence" value="ECO:0007669"/>
    <property type="project" value="UniProtKB-UniRule"/>
</dbReference>
<feature type="binding site" evidence="10">
    <location>
        <position position="247"/>
    </location>
    <ligand>
        <name>K(+)</name>
        <dbReference type="ChEBI" id="CHEBI:29103"/>
    </ligand>
</feature>
<dbReference type="Proteomes" id="UP000001544">
    <property type="component" value="Chromosome"/>
</dbReference>
<evidence type="ECO:0000256" key="10">
    <source>
        <dbReference type="HAMAP-Rule" id="MF_00379"/>
    </source>
</evidence>
<dbReference type="EC" id="3.6.-.-" evidence="10"/>
<dbReference type="GO" id="GO:0003924">
    <property type="term" value="F:GTPase activity"/>
    <property type="evidence" value="ECO:0007669"/>
    <property type="project" value="UniProtKB-UniRule"/>
</dbReference>
<keyword evidence="5 10" id="KW-0547">Nucleotide-binding</keyword>
<dbReference type="HOGENOM" id="CLU_019624_4_1_9"/>
<feature type="binding site" evidence="10">
    <location>
        <position position="122"/>
    </location>
    <ligand>
        <name>(6S)-5-formyl-5,6,7,8-tetrahydrofolate</name>
        <dbReference type="ChEBI" id="CHEBI:57457"/>
    </ligand>
</feature>
<evidence type="ECO:0000256" key="9">
    <source>
        <dbReference type="ARBA" id="ARBA00023134"/>
    </source>
</evidence>
<dbReference type="AlphaFoldDB" id="D3FQH2"/>
<evidence type="ECO:0000256" key="1">
    <source>
        <dbReference type="ARBA" id="ARBA00011043"/>
    </source>
</evidence>
<feature type="binding site" evidence="10">
    <location>
        <position position="253"/>
    </location>
    <ligand>
        <name>Mg(2+)</name>
        <dbReference type="ChEBI" id="CHEBI:18420"/>
    </ligand>
</feature>
<feature type="binding site" evidence="10">
    <location>
        <begin position="247"/>
        <end position="253"/>
    </location>
    <ligand>
        <name>GTP</name>
        <dbReference type="ChEBI" id="CHEBI:37565"/>
    </ligand>
</feature>
<comment type="function">
    <text evidence="10">Exhibits a very high intrinsic GTPase hydrolysis rate. Involved in the addition of a carboxymethylaminomethyl (cmnm) group at the wobble position (U34) of certain tRNAs, forming tRNA-cmnm(5)s(2)U34.</text>
</comment>
<feature type="binding site" evidence="10">
    <location>
        <position position="252"/>
    </location>
    <ligand>
        <name>K(+)</name>
        <dbReference type="ChEBI" id="CHEBI:29103"/>
    </ligand>
</feature>
<dbReference type="InterPro" id="IPR027417">
    <property type="entry name" value="P-loop_NTPase"/>
</dbReference>
<keyword evidence="4 10" id="KW-0479">Metal-binding</keyword>
<keyword evidence="7 10" id="KW-0460">Magnesium</keyword>
<accession>D3FQH2</accession>
<evidence type="ECO:0000256" key="8">
    <source>
        <dbReference type="ARBA" id="ARBA00022958"/>
    </source>
</evidence>
<evidence type="ECO:0000256" key="5">
    <source>
        <dbReference type="ARBA" id="ARBA00022741"/>
    </source>
</evidence>
<dbReference type="InterPro" id="IPR027368">
    <property type="entry name" value="MnmE_dom2"/>
</dbReference>
<dbReference type="CDD" id="cd04164">
    <property type="entry name" value="trmE"/>
    <property type="match status" value="1"/>
</dbReference>
<proteinExistence type="inferred from homology"/>
<dbReference type="PANTHER" id="PTHR42714">
    <property type="entry name" value="TRNA MODIFICATION GTPASE GTPBP3"/>
    <property type="match status" value="1"/>
</dbReference>
<organism evidence="13 14">
    <name type="scientific">Alkalihalophilus pseudofirmus (strain ATCC BAA-2126 / JCM 17055 / OF4)</name>
    <name type="common">Bacillus pseudofirmus</name>
    <dbReference type="NCBI Taxonomy" id="398511"/>
    <lineage>
        <taxon>Bacteria</taxon>
        <taxon>Bacillati</taxon>
        <taxon>Bacillota</taxon>
        <taxon>Bacilli</taxon>
        <taxon>Bacillales</taxon>
        <taxon>Bacillaceae</taxon>
        <taxon>Alkalihalophilus</taxon>
    </lineage>
</organism>
<protein>
    <recommendedName>
        <fullName evidence="10">tRNA modification GTPase MnmE</fullName>
        <ecNumber evidence="10">3.6.-.-</ecNumber>
    </recommendedName>
</protein>
<evidence type="ECO:0000259" key="12">
    <source>
        <dbReference type="PROSITE" id="PS51709"/>
    </source>
</evidence>
<dbReference type="SUPFAM" id="SSF52540">
    <property type="entry name" value="P-loop containing nucleoside triphosphate hydrolases"/>
    <property type="match status" value="1"/>
</dbReference>
<keyword evidence="6 10" id="KW-0378">Hydrolase</keyword>
<dbReference type="FunFam" id="3.40.50.300:FF:000494">
    <property type="entry name" value="tRNA modification GTPase MnmE"/>
    <property type="match status" value="1"/>
</dbReference>
<evidence type="ECO:0000256" key="3">
    <source>
        <dbReference type="ARBA" id="ARBA00022694"/>
    </source>
</evidence>
<dbReference type="GO" id="GO:0046872">
    <property type="term" value="F:metal ion binding"/>
    <property type="evidence" value="ECO:0007669"/>
    <property type="project" value="UniProtKB-KW"/>
</dbReference>
<dbReference type="InterPro" id="IPR031168">
    <property type="entry name" value="G_TrmE"/>
</dbReference>
<name>D3FQH2_ALKPO</name>
<comment type="subunit">
    <text evidence="10">Homodimer. Heterotetramer of two MnmE and two MnmG subunits.</text>
</comment>
<evidence type="ECO:0000256" key="4">
    <source>
        <dbReference type="ARBA" id="ARBA00022723"/>
    </source>
</evidence>
<feature type="binding site" evidence="10">
    <location>
        <position position="456"/>
    </location>
    <ligand>
        <name>(6S)-5-formyl-5,6,7,8-tetrahydrofolate</name>
        <dbReference type="ChEBI" id="CHEBI:57457"/>
    </ligand>
</feature>
<dbReference type="InterPro" id="IPR004520">
    <property type="entry name" value="GTPase_MnmE"/>
</dbReference>
<dbReference type="InterPro" id="IPR027266">
    <property type="entry name" value="TrmE/GcvT-like"/>
</dbReference>
<feature type="binding site" evidence="10">
    <location>
        <position position="249"/>
    </location>
    <ligand>
        <name>K(+)</name>
        <dbReference type="ChEBI" id="CHEBI:29103"/>
    </ligand>
</feature>
<comment type="similarity">
    <text evidence="1 10 11">Belongs to the TRAFAC class TrmE-Era-EngA-EngB-Septin-like GTPase superfamily. TrmE GTPase family.</text>
</comment>
<dbReference type="RefSeq" id="WP_012960915.1">
    <property type="nucleotide sequence ID" value="NC_013791.2"/>
</dbReference>
<dbReference type="eggNOG" id="COG0486">
    <property type="taxonomic scope" value="Bacteria"/>
</dbReference>
<dbReference type="InterPro" id="IPR005225">
    <property type="entry name" value="Small_GTP-bd"/>
</dbReference>
<comment type="caution">
    <text evidence="10">Lacks conserved residue(s) required for the propagation of feature annotation.</text>
</comment>
<dbReference type="GO" id="GO:0005829">
    <property type="term" value="C:cytosol"/>
    <property type="evidence" value="ECO:0007669"/>
    <property type="project" value="TreeGrafter"/>
</dbReference>
<dbReference type="Gene3D" id="3.30.1360.120">
    <property type="entry name" value="Probable tRNA modification gtpase trme, domain 1"/>
    <property type="match status" value="1"/>
</dbReference>
<dbReference type="NCBIfam" id="TIGR00231">
    <property type="entry name" value="small_GTP"/>
    <property type="match status" value="1"/>
</dbReference>
<feature type="binding site" evidence="10">
    <location>
        <position position="83"/>
    </location>
    <ligand>
        <name>(6S)-5-formyl-5,6,7,8-tetrahydrofolate</name>
        <dbReference type="ChEBI" id="CHEBI:57457"/>
    </ligand>
</feature>
<dbReference type="GO" id="GO:0030488">
    <property type="term" value="P:tRNA methylation"/>
    <property type="evidence" value="ECO:0007669"/>
    <property type="project" value="TreeGrafter"/>
</dbReference>
<feature type="binding site" evidence="10">
    <location>
        <position position="228"/>
    </location>
    <ligand>
        <name>K(+)</name>
        <dbReference type="ChEBI" id="CHEBI:29103"/>
    </ligand>
</feature>
<evidence type="ECO:0000256" key="7">
    <source>
        <dbReference type="ARBA" id="ARBA00022842"/>
    </source>
</evidence>
<dbReference type="GO" id="GO:0002098">
    <property type="term" value="P:tRNA wobble uridine modification"/>
    <property type="evidence" value="ECO:0007669"/>
    <property type="project" value="TreeGrafter"/>
</dbReference>
<dbReference type="PROSITE" id="PS51709">
    <property type="entry name" value="G_TRME"/>
    <property type="match status" value="1"/>
</dbReference>
<dbReference type="NCBIfam" id="TIGR00450">
    <property type="entry name" value="mnmE_trmE_thdF"/>
    <property type="match status" value="1"/>
</dbReference>
<dbReference type="InterPro" id="IPR018948">
    <property type="entry name" value="GTP-bd_TrmE_N"/>
</dbReference>
<keyword evidence="8 10" id="KW-0630">Potassium</keyword>
<dbReference type="CDD" id="cd14858">
    <property type="entry name" value="TrmE_N"/>
    <property type="match status" value="1"/>
</dbReference>
<keyword evidence="2 10" id="KW-0963">Cytoplasm</keyword>
<evidence type="ECO:0000256" key="6">
    <source>
        <dbReference type="ARBA" id="ARBA00022801"/>
    </source>
</evidence>
<dbReference type="KEGG" id="bpf:BpOF4_07930"/>
<dbReference type="GO" id="GO:0042802">
    <property type="term" value="F:identical protein binding"/>
    <property type="evidence" value="ECO:0007669"/>
    <property type="project" value="UniProtKB-ARBA"/>
</dbReference>
<gene>
    <name evidence="10" type="primary">mnmE</name>
    <name evidence="10 13" type="synonym">trmE</name>
    <name evidence="13" type="ordered locus">BpOF4_07930</name>
</gene>
<feature type="binding site" evidence="10">
    <location>
        <position position="232"/>
    </location>
    <ligand>
        <name>Mg(2+)</name>
        <dbReference type="ChEBI" id="CHEBI:18420"/>
    </ligand>
</feature>
<feature type="binding site" evidence="10">
    <location>
        <begin position="272"/>
        <end position="275"/>
    </location>
    <ligand>
        <name>GTP</name>
        <dbReference type="ChEBI" id="CHEBI:37565"/>
    </ligand>
</feature>
<dbReference type="PANTHER" id="PTHR42714:SF2">
    <property type="entry name" value="TRNA MODIFICATION GTPASE GTPBP3, MITOCHONDRIAL"/>
    <property type="match status" value="1"/>
</dbReference>
<dbReference type="STRING" id="398511.BpOF4_07930"/>
<comment type="cofactor">
    <cofactor evidence="10">
        <name>K(+)</name>
        <dbReference type="ChEBI" id="CHEBI:29103"/>
    </cofactor>
    <text evidence="10">Binds 1 potassium ion per subunit.</text>
</comment>
<keyword evidence="9 10" id="KW-0342">GTP-binding</keyword>
<dbReference type="Pfam" id="PF01926">
    <property type="entry name" value="MMR_HSR1"/>
    <property type="match status" value="1"/>
</dbReference>
<comment type="subcellular location">
    <subcellularLocation>
        <location evidence="10">Cytoplasm</location>
    </subcellularLocation>
</comment>
<evidence type="ECO:0000313" key="14">
    <source>
        <dbReference type="Proteomes" id="UP000001544"/>
    </source>
</evidence>
<feature type="domain" description="TrmE-type G" evidence="12">
    <location>
        <begin position="218"/>
        <end position="377"/>
    </location>
</feature>
<dbReference type="PRINTS" id="PR00449">
    <property type="entry name" value="RASTRNSFRMNG"/>
</dbReference>
<dbReference type="Pfam" id="PF12631">
    <property type="entry name" value="MnmE_helical"/>
    <property type="match status" value="1"/>
</dbReference>
<dbReference type="Pfam" id="PF10396">
    <property type="entry name" value="TrmE_N"/>
    <property type="match status" value="1"/>
</dbReference>
<feature type="binding site" evidence="10">
    <location>
        <begin position="228"/>
        <end position="233"/>
    </location>
    <ligand>
        <name>GTP</name>
        <dbReference type="ChEBI" id="CHEBI:37565"/>
    </ligand>
</feature>
<dbReference type="FunFam" id="3.30.1360.120:FF:000003">
    <property type="entry name" value="tRNA modification GTPase MnmE"/>
    <property type="match status" value="1"/>
</dbReference>
<dbReference type="HAMAP" id="MF_00379">
    <property type="entry name" value="GTPase_MnmE"/>
    <property type="match status" value="1"/>
</dbReference>
<dbReference type="Gene3D" id="1.20.120.430">
    <property type="entry name" value="tRNA modification GTPase MnmE domain 2"/>
    <property type="match status" value="1"/>
</dbReference>
<evidence type="ECO:0000256" key="2">
    <source>
        <dbReference type="ARBA" id="ARBA00022490"/>
    </source>
</evidence>
<dbReference type="Gene3D" id="3.40.50.300">
    <property type="entry name" value="P-loop containing nucleotide triphosphate hydrolases"/>
    <property type="match status" value="1"/>
</dbReference>
<keyword evidence="3 10" id="KW-0819">tRNA processing</keyword>
<evidence type="ECO:0000256" key="11">
    <source>
        <dbReference type="RuleBase" id="RU003313"/>
    </source>
</evidence>
<reference evidence="13 14" key="1">
    <citation type="journal article" date="2011" name="Environ. Microbiol.">
        <title>Genome of alkaliphilic Bacillus pseudofirmus OF4 reveals adaptations that support the ability to grow in an external pH range from 7.5 to 11.4.</title>
        <authorList>
            <person name="Janto B."/>
            <person name="Ahmed A."/>
            <person name="Ito M."/>
            <person name="Liu J."/>
            <person name="Hicks D.B."/>
            <person name="Pagni S."/>
            <person name="Fackelmayer O.J."/>
            <person name="Smith T.A."/>
            <person name="Earl J."/>
            <person name="Elbourne L.D."/>
            <person name="Hassan K."/>
            <person name="Paulsen I.T."/>
            <person name="Kolsto A.B."/>
            <person name="Tourasse N.J."/>
            <person name="Ehrlich G.D."/>
            <person name="Boissy R."/>
            <person name="Ivey D.M."/>
            <person name="Li G."/>
            <person name="Xue Y."/>
            <person name="Ma Y."/>
            <person name="Hu F.Z."/>
            <person name="Krulwich T.A."/>
        </authorList>
    </citation>
    <scope>NUCLEOTIDE SEQUENCE [LARGE SCALE GENOMIC DNA]</scope>
    <source>
        <strain evidence="14">ATCC BAA-2126 / JCM 17055 / OF4</strain>
    </source>
</reference>
<dbReference type="InterPro" id="IPR025867">
    <property type="entry name" value="MnmE_helical"/>
</dbReference>